<feature type="transmembrane region" description="Helical" evidence="6">
    <location>
        <begin position="168"/>
        <end position="185"/>
    </location>
</feature>
<keyword evidence="4" id="KW-0418">Kinase</keyword>
<dbReference type="GO" id="GO:0007234">
    <property type="term" value="P:osmosensory signaling via phosphorelay pathway"/>
    <property type="evidence" value="ECO:0007669"/>
    <property type="project" value="TreeGrafter"/>
</dbReference>
<evidence type="ECO:0000256" key="1">
    <source>
        <dbReference type="ARBA" id="ARBA00000085"/>
    </source>
</evidence>
<dbReference type="InterPro" id="IPR005467">
    <property type="entry name" value="His_kinase_dom"/>
</dbReference>
<dbReference type="PRINTS" id="PR00344">
    <property type="entry name" value="BCTRLSENSOR"/>
</dbReference>
<dbReference type="SUPFAM" id="SSF55874">
    <property type="entry name" value="ATPase domain of HSP90 chaperone/DNA topoisomerase II/histidine kinase"/>
    <property type="match status" value="1"/>
</dbReference>
<dbReference type="GO" id="GO:0030295">
    <property type="term" value="F:protein kinase activator activity"/>
    <property type="evidence" value="ECO:0007669"/>
    <property type="project" value="TreeGrafter"/>
</dbReference>
<dbReference type="InterPro" id="IPR050351">
    <property type="entry name" value="BphY/WalK/GraS-like"/>
</dbReference>
<feature type="domain" description="Histidine kinase" evidence="7">
    <location>
        <begin position="385"/>
        <end position="596"/>
    </location>
</feature>
<dbReference type="Gene3D" id="3.30.565.10">
    <property type="entry name" value="Histidine kinase-like ATPase, C-terminal domain"/>
    <property type="match status" value="1"/>
</dbReference>
<dbReference type="Pfam" id="PF08448">
    <property type="entry name" value="PAS_4"/>
    <property type="match status" value="1"/>
</dbReference>
<dbReference type="InterPro" id="IPR036890">
    <property type="entry name" value="HATPase_C_sf"/>
</dbReference>
<evidence type="ECO:0000259" key="7">
    <source>
        <dbReference type="PROSITE" id="PS50109"/>
    </source>
</evidence>
<comment type="catalytic activity">
    <reaction evidence="1">
        <text>ATP + protein L-histidine = ADP + protein N-phospho-L-histidine.</text>
        <dbReference type="EC" id="2.7.13.3"/>
    </reaction>
</comment>
<dbReference type="PANTHER" id="PTHR42878">
    <property type="entry name" value="TWO-COMPONENT HISTIDINE KINASE"/>
    <property type="match status" value="1"/>
</dbReference>
<feature type="transmembrane region" description="Helical" evidence="6">
    <location>
        <begin position="61"/>
        <end position="78"/>
    </location>
</feature>
<evidence type="ECO:0000256" key="3">
    <source>
        <dbReference type="ARBA" id="ARBA00022679"/>
    </source>
</evidence>
<feature type="transmembrane region" description="Helical" evidence="6">
    <location>
        <begin position="30"/>
        <end position="49"/>
    </location>
</feature>
<dbReference type="SMART" id="SM00091">
    <property type="entry name" value="PAS"/>
    <property type="match status" value="1"/>
</dbReference>
<keyword evidence="6" id="KW-0812">Transmembrane</keyword>
<dbReference type="InterPro" id="IPR013656">
    <property type="entry name" value="PAS_4"/>
</dbReference>
<feature type="domain" description="PAS" evidence="8">
    <location>
        <begin position="232"/>
        <end position="302"/>
    </location>
</feature>
<feature type="transmembrane region" description="Helical" evidence="6">
    <location>
        <begin position="133"/>
        <end position="156"/>
    </location>
</feature>
<protein>
    <recommendedName>
        <fullName evidence="2">histidine kinase</fullName>
        <ecNumber evidence="2">2.7.13.3</ecNumber>
    </recommendedName>
</protein>
<dbReference type="PROSITE" id="PS50109">
    <property type="entry name" value="HIS_KIN"/>
    <property type="match status" value="1"/>
</dbReference>
<feature type="transmembrane region" description="Helical" evidence="6">
    <location>
        <begin position="85"/>
        <end position="103"/>
    </location>
</feature>
<dbReference type="EMBL" id="PDSK01000111">
    <property type="protein sequence ID" value="PIE32606.1"/>
    <property type="molecule type" value="Genomic_DNA"/>
</dbReference>
<reference evidence="9 10" key="1">
    <citation type="submission" date="2017-10" db="EMBL/GenBank/DDBJ databases">
        <title>Novel microbial diversity and functional potential in the marine mammal oral microbiome.</title>
        <authorList>
            <person name="Dudek N.K."/>
            <person name="Sun C.L."/>
            <person name="Burstein D."/>
            <person name="Kantor R.S."/>
            <person name="Aliaga Goltsman D.S."/>
            <person name="Bik E.M."/>
            <person name="Thomas B.C."/>
            <person name="Banfield J.F."/>
            <person name="Relman D.A."/>
        </authorList>
    </citation>
    <scope>NUCLEOTIDE SEQUENCE [LARGE SCALE GENOMIC DNA]</scope>
    <source>
        <strain evidence="9">DOLJORAL78_47_16</strain>
    </source>
</reference>
<comment type="caution">
    <text evidence="9">The sequence shown here is derived from an EMBL/GenBank/DDBJ whole genome shotgun (WGS) entry which is preliminary data.</text>
</comment>
<evidence type="ECO:0000256" key="2">
    <source>
        <dbReference type="ARBA" id="ARBA00012438"/>
    </source>
</evidence>
<name>A0A2G6KA72_9BACT</name>
<dbReference type="SUPFAM" id="SSF55785">
    <property type="entry name" value="PYP-like sensor domain (PAS domain)"/>
    <property type="match status" value="1"/>
</dbReference>
<dbReference type="AlphaFoldDB" id="A0A2G6KA72"/>
<dbReference type="GO" id="GO:0000155">
    <property type="term" value="F:phosphorelay sensor kinase activity"/>
    <property type="evidence" value="ECO:0007669"/>
    <property type="project" value="InterPro"/>
</dbReference>
<dbReference type="Gene3D" id="1.10.287.130">
    <property type="match status" value="1"/>
</dbReference>
<dbReference type="PANTHER" id="PTHR42878:SF15">
    <property type="entry name" value="BACTERIOPHYTOCHROME"/>
    <property type="match status" value="1"/>
</dbReference>
<sequence length="596" mass="67376">MDVFALCFHNSIMNMTFKIQQLTKEERYKFYIYFFFTALTIPIFLGSAFHAFGRRGYTESVAHGVLALLIGGSLFGAATARNKRIFYIFHLSILHLVVLYAFFQGGADGSRVLWMYLLPLVTIFLLESGKAIWGFMVVSFLGIVAVFCSGDTIAWIPYNYRPETQIRFFITFALVYLFTFLYTSVRQRVSPPIARDSDDACSHTKQSPPLQESFSRMIRVKTRAVSDEPHLADYVLHSIIENAPVAMYAKDLVGRYLAINEKGLEWLGVSRQEVINQTDFELFSHDVAERSRKEDAEVLETQAAIEIDRSQIVGNELFAAQIYKFPLFDRDGAIAGVCGLTNNISKWKQDEQEIRAVNKRLEMRLQQRTADLEAVDKELTSVAYMISHELNEPIVELQHLASWLMKDYGRFMEKRGRKMLGMLIKRVTHLDHLFKSIAFYAGVERFAGDTQQLDTNALVQGVIDRLAAPSSIQIRIGHSLPFISGDESHIKHVFQQLLQNAVQFMGKAQGDIMVDCLDEGKYWTFFVADNGPGISSQYHASIFDLFQTTAAGGDDKTAGPGIGLAVCRKIVEHYGGQIWVESPPGYGSTFCFTFPK</sequence>
<keyword evidence="6" id="KW-1133">Transmembrane helix</keyword>
<evidence type="ECO:0000256" key="4">
    <source>
        <dbReference type="ARBA" id="ARBA00022777"/>
    </source>
</evidence>
<keyword evidence="3" id="KW-0808">Transferase</keyword>
<dbReference type="InterPro" id="IPR003594">
    <property type="entry name" value="HATPase_dom"/>
</dbReference>
<dbReference type="GO" id="GO:0016020">
    <property type="term" value="C:membrane"/>
    <property type="evidence" value="ECO:0007669"/>
    <property type="project" value="UniProtKB-SubCell"/>
</dbReference>
<dbReference type="InterPro" id="IPR004358">
    <property type="entry name" value="Sig_transdc_His_kin-like_C"/>
</dbReference>
<dbReference type="PROSITE" id="PS50112">
    <property type="entry name" value="PAS"/>
    <property type="match status" value="1"/>
</dbReference>
<evidence type="ECO:0000256" key="6">
    <source>
        <dbReference type="SAM" id="Phobius"/>
    </source>
</evidence>
<evidence type="ECO:0000313" key="10">
    <source>
        <dbReference type="Proteomes" id="UP000230821"/>
    </source>
</evidence>
<accession>A0A2G6KA72</accession>
<dbReference type="InterPro" id="IPR036097">
    <property type="entry name" value="HisK_dim/P_sf"/>
</dbReference>
<dbReference type="CDD" id="cd00130">
    <property type="entry name" value="PAS"/>
    <property type="match status" value="1"/>
</dbReference>
<dbReference type="SUPFAM" id="SSF47384">
    <property type="entry name" value="Homodimeric domain of signal transducing histidine kinase"/>
    <property type="match status" value="1"/>
</dbReference>
<dbReference type="NCBIfam" id="TIGR00229">
    <property type="entry name" value="sensory_box"/>
    <property type="match status" value="1"/>
</dbReference>
<keyword evidence="5 6" id="KW-0472">Membrane</keyword>
<evidence type="ECO:0000256" key="5">
    <source>
        <dbReference type="ARBA" id="ARBA00023136"/>
    </source>
</evidence>
<dbReference type="Gene3D" id="3.30.450.20">
    <property type="entry name" value="PAS domain"/>
    <property type="match status" value="1"/>
</dbReference>
<dbReference type="GO" id="GO:0000156">
    <property type="term" value="F:phosphorelay response regulator activity"/>
    <property type="evidence" value="ECO:0007669"/>
    <property type="project" value="TreeGrafter"/>
</dbReference>
<dbReference type="Proteomes" id="UP000230821">
    <property type="component" value="Unassembled WGS sequence"/>
</dbReference>
<proteinExistence type="predicted"/>
<dbReference type="InterPro" id="IPR000014">
    <property type="entry name" value="PAS"/>
</dbReference>
<dbReference type="SMART" id="SM00387">
    <property type="entry name" value="HATPase_c"/>
    <property type="match status" value="1"/>
</dbReference>
<evidence type="ECO:0000259" key="8">
    <source>
        <dbReference type="PROSITE" id="PS50112"/>
    </source>
</evidence>
<evidence type="ECO:0000313" key="9">
    <source>
        <dbReference type="EMBL" id="PIE32606.1"/>
    </source>
</evidence>
<dbReference type="InterPro" id="IPR035965">
    <property type="entry name" value="PAS-like_dom_sf"/>
</dbReference>
<dbReference type="Pfam" id="PF02518">
    <property type="entry name" value="HATPase_c"/>
    <property type="match status" value="1"/>
</dbReference>
<gene>
    <name evidence="9" type="ORF">CSA56_14985</name>
</gene>
<organism evidence="9 10">
    <name type="scientific">candidate division KSB3 bacterium</name>
    <dbReference type="NCBI Taxonomy" id="2044937"/>
    <lineage>
        <taxon>Bacteria</taxon>
        <taxon>candidate division KSB3</taxon>
    </lineage>
</organism>
<dbReference type="EC" id="2.7.13.3" evidence="2"/>